<organism evidence="2 3">
    <name type="scientific">Vitrella brassicaformis (strain CCMP3155)</name>
    <dbReference type="NCBI Taxonomy" id="1169540"/>
    <lineage>
        <taxon>Eukaryota</taxon>
        <taxon>Sar</taxon>
        <taxon>Alveolata</taxon>
        <taxon>Colpodellida</taxon>
        <taxon>Vitrellaceae</taxon>
        <taxon>Vitrella</taxon>
    </lineage>
</organism>
<feature type="compositionally biased region" description="Acidic residues" evidence="1">
    <location>
        <begin position="201"/>
        <end position="222"/>
    </location>
</feature>
<keyword evidence="3" id="KW-1185">Reference proteome</keyword>
<accession>A0A0G4GIT3</accession>
<dbReference type="VEuPathDB" id="CryptoDB:Vbra_17857"/>
<dbReference type="EMBL" id="CDMY01000677">
    <property type="protein sequence ID" value="CEM29610.1"/>
    <property type="molecule type" value="Genomic_DNA"/>
</dbReference>
<evidence type="ECO:0000256" key="1">
    <source>
        <dbReference type="SAM" id="MobiDB-lite"/>
    </source>
</evidence>
<sequence>MSSSPFRQEVTKTVIKLKPPKGPPGRRPIGYRGQHIHGKPLNDPVYPTTKVPCALVPRFPNDWRNGGRALLTIGMARLEGKRLNRHQYCLKWQKEGVCGPRCGSGCGTSQYRCLCAWRVAPVPKYHHITQMDGMLMEFKRHMPTKKPVFSMPKRVAKRPRYRSEAMSWDPSAGRYVYTDRQPIHPAFNLMPNRDDTRYDEGESDVDSEDELPDDSGDEESDDDGHVGQLEGGRGVSGLIEGRESRHRHENDEAARLVS</sequence>
<dbReference type="InParanoid" id="A0A0G4GIT3"/>
<dbReference type="OrthoDB" id="434606at2759"/>
<dbReference type="AlphaFoldDB" id="A0A0G4GIT3"/>
<dbReference type="FunCoup" id="A0A0G4GIT3">
    <property type="interactions" value="27"/>
</dbReference>
<feature type="region of interest" description="Disordered" evidence="1">
    <location>
        <begin position="185"/>
        <end position="258"/>
    </location>
</feature>
<name>A0A0G4GIT3_VITBC</name>
<evidence type="ECO:0000313" key="2">
    <source>
        <dbReference type="EMBL" id="CEM29610.1"/>
    </source>
</evidence>
<dbReference type="Proteomes" id="UP000041254">
    <property type="component" value="Unassembled WGS sequence"/>
</dbReference>
<proteinExistence type="predicted"/>
<reference evidence="2 3" key="1">
    <citation type="submission" date="2014-11" db="EMBL/GenBank/DDBJ databases">
        <authorList>
            <person name="Zhu J."/>
            <person name="Qi W."/>
            <person name="Song R."/>
        </authorList>
    </citation>
    <scope>NUCLEOTIDE SEQUENCE [LARGE SCALE GENOMIC DNA]</scope>
</reference>
<gene>
    <name evidence="2" type="ORF">Vbra_17857</name>
</gene>
<feature type="compositionally biased region" description="Basic and acidic residues" evidence="1">
    <location>
        <begin position="240"/>
        <end position="258"/>
    </location>
</feature>
<dbReference type="PhylomeDB" id="A0A0G4GIT3"/>
<evidence type="ECO:0000313" key="3">
    <source>
        <dbReference type="Proteomes" id="UP000041254"/>
    </source>
</evidence>
<protein>
    <submittedName>
        <fullName evidence="2">Uncharacterized protein</fullName>
    </submittedName>
</protein>